<comment type="caution">
    <text evidence="3">The sequence shown here is derived from an EMBL/GenBank/DDBJ whole genome shotgun (WGS) entry which is preliminary data.</text>
</comment>
<feature type="domain" description="Xylose isomerase-like TIM barrel" evidence="2">
    <location>
        <begin position="25"/>
        <end position="267"/>
    </location>
</feature>
<dbReference type="PANTHER" id="PTHR43489">
    <property type="entry name" value="ISOMERASE"/>
    <property type="match status" value="1"/>
</dbReference>
<sequence>MKTIKLGIYEKALPLNKDIEEVLHSVAEAGYSLYEIALDKDRLPRFQWSTEQKATWLRATLNSGVHFYNLVLSAHRDFPFGSKEAKIRQQALKIMEQAIDFSASMGIRTIQIAGYYTLEHEVSTDYSKKRFLEGMYQSAELASQAGVMLGLENVDRDIISLEQIKEVVEEVHSPWLKMYPDVGNLTAHHFNVKQALAENINHIVGIHLKDTKEGVFRRVPYGEGIVNFKAVFESLFKAGYKGPFSLEMWNDNSRNSLEIIKGARTWILDQMSQQVRR</sequence>
<dbReference type="GeneID" id="66868775"/>
<dbReference type="InterPro" id="IPR036237">
    <property type="entry name" value="Xyl_isomerase-like_sf"/>
</dbReference>
<protein>
    <recommendedName>
        <fullName evidence="2">Xylose isomerase-like TIM barrel domain-containing protein</fullName>
    </recommendedName>
</protein>
<name>A0A0L0QRI1_VIRPA</name>
<keyword evidence="1" id="KW-0413">Isomerase</keyword>
<dbReference type="NCBIfam" id="NF009689">
    <property type="entry name" value="PRK13210.1"/>
    <property type="match status" value="1"/>
</dbReference>
<dbReference type="GO" id="GO:0019852">
    <property type="term" value="P:L-ascorbic acid metabolic process"/>
    <property type="evidence" value="ECO:0007669"/>
    <property type="project" value="TreeGrafter"/>
</dbReference>
<dbReference type="AlphaFoldDB" id="A0A0L0QRI1"/>
<dbReference type="SUPFAM" id="SSF51658">
    <property type="entry name" value="Xylose isomerase-like"/>
    <property type="match status" value="1"/>
</dbReference>
<reference evidence="4" key="1">
    <citation type="submission" date="2015-07" db="EMBL/GenBank/DDBJ databases">
        <title>Fjat-10053 dsm26.</title>
        <authorList>
            <person name="Liu B."/>
            <person name="Wang J."/>
            <person name="Zhu Y."/>
            <person name="Liu G."/>
            <person name="Chen Q."/>
            <person name="Chen Z."/>
            <person name="Lan J."/>
            <person name="Che J."/>
            <person name="Ge C."/>
            <person name="Shi H."/>
            <person name="Pan Z."/>
            <person name="Liu X."/>
        </authorList>
    </citation>
    <scope>NUCLEOTIDE SEQUENCE [LARGE SCALE GENOMIC DNA]</scope>
    <source>
        <strain evidence="4">DSM 26</strain>
    </source>
</reference>
<accession>A0A0L0QRI1</accession>
<gene>
    <name evidence="3" type="ORF">AFK71_05465</name>
</gene>
<dbReference type="EMBL" id="LGTO01000005">
    <property type="protein sequence ID" value="KNE21141.1"/>
    <property type="molecule type" value="Genomic_DNA"/>
</dbReference>
<dbReference type="GO" id="GO:0034015">
    <property type="term" value="F:L-ribulose-5-phosphate 3-epimerase activity"/>
    <property type="evidence" value="ECO:0007669"/>
    <property type="project" value="TreeGrafter"/>
</dbReference>
<dbReference type="PANTHER" id="PTHR43489:SF1">
    <property type="entry name" value="L-RIBULOSE-5-PHOSPHATE 3-EPIMERASE SGBU-RELATED"/>
    <property type="match status" value="1"/>
</dbReference>
<dbReference type="RefSeq" id="WP_050350555.1">
    <property type="nucleotide sequence ID" value="NZ_BOSN01000007.1"/>
</dbReference>
<dbReference type="InterPro" id="IPR013022">
    <property type="entry name" value="Xyl_isomerase-like_TIM-brl"/>
</dbReference>
<evidence type="ECO:0000259" key="2">
    <source>
        <dbReference type="Pfam" id="PF01261"/>
    </source>
</evidence>
<organism evidence="3 4">
    <name type="scientific">Virgibacillus pantothenticus</name>
    <dbReference type="NCBI Taxonomy" id="1473"/>
    <lineage>
        <taxon>Bacteria</taxon>
        <taxon>Bacillati</taxon>
        <taxon>Bacillota</taxon>
        <taxon>Bacilli</taxon>
        <taxon>Bacillales</taxon>
        <taxon>Bacillaceae</taxon>
        <taxon>Virgibacillus</taxon>
    </lineage>
</organism>
<evidence type="ECO:0000256" key="1">
    <source>
        <dbReference type="ARBA" id="ARBA00023235"/>
    </source>
</evidence>
<dbReference type="PATRIC" id="fig|1473.5.peg.4077"/>
<dbReference type="Proteomes" id="UP000036780">
    <property type="component" value="Unassembled WGS sequence"/>
</dbReference>
<proteinExistence type="predicted"/>
<dbReference type="InterPro" id="IPR050417">
    <property type="entry name" value="Sugar_Epim/Isomerase"/>
</dbReference>
<dbReference type="Gene3D" id="3.20.20.150">
    <property type="entry name" value="Divalent-metal-dependent TIM barrel enzymes"/>
    <property type="match status" value="1"/>
</dbReference>
<evidence type="ECO:0000313" key="4">
    <source>
        <dbReference type="Proteomes" id="UP000036780"/>
    </source>
</evidence>
<evidence type="ECO:0000313" key="3">
    <source>
        <dbReference type="EMBL" id="KNE21141.1"/>
    </source>
</evidence>
<dbReference type="Pfam" id="PF01261">
    <property type="entry name" value="AP_endonuc_2"/>
    <property type="match status" value="1"/>
</dbReference>
<keyword evidence="4" id="KW-1185">Reference proteome</keyword>